<feature type="region of interest" description="Disordered" evidence="5">
    <location>
        <begin position="447"/>
        <end position="472"/>
    </location>
</feature>
<dbReference type="PANTHER" id="PTHR46554">
    <property type="entry name" value="MEDIATOR OF RNA POLYMERASE II TRANSCRIPTION SUBUNIT 26A-RELATED"/>
    <property type="match status" value="1"/>
</dbReference>
<dbReference type="STRING" id="74649.A0A2P6RZY0"/>
<evidence type="ECO:0000313" key="8">
    <source>
        <dbReference type="Proteomes" id="UP000238479"/>
    </source>
</evidence>
<feature type="compositionally biased region" description="Basic and acidic residues" evidence="5">
    <location>
        <begin position="302"/>
        <end position="312"/>
    </location>
</feature>
<comment type="subcellular location">
    <subcellularLocation>
        <location evidence="1 3">Nucleus</location>
    </subcellularLocation>
</comment>
<keyword evidence="2 3" id="KW-0539">Nucleus</keyword>
<dbReference type="InterPro" id="IPR017923">
    <property type="entry name" value="TFIIS_N"/>
</dbReference>
<dbReference type="SMART" id="SM00509">
    <property type="entry name" value="TFS2N"/>
    <property type="match status" value="1"/>
</dbReference>
<dbReference type="SUPFAM" id="SSF47676">
    <property type="entry name" value="Conserved domain common to transcription factors TFIIS, elongin A, CRSP70"/>
    <property type="match status" value="1"/>
</dbReference>
<dbReference type="Pfam" id="PF08711">
    <property type="entry name" value="Med26"/>
    <property type="match status" value="1"/>
</dbReference>
<dbReference type="InterPro" id="IPR003617">
    <property type="entry name" value="TFIIS/CRSP70_N_sub"/>
</dbReference>
<protein>
    <submittedName>
        <fullName evidence="7">Putative transcription regulator IWS1 family</fullName>
    </submittedName>
</protein>
<evidence type="ECO:0000256" key="3">
    <source>
        <dbReference type="PROSITE-ProRule" id="PRU00649"/>
    </source>
</evidence>
<dbReference type="Gramene" id="PRQ51975">
    <property type="protein sequence ID" value="PRQ51975"/>
    <property type="gene ID" value="RchiOBHm_Chr2g0150411"/>
</dbReference>
<accession>A0A2P6RZY0</accession>
<sequence>MATTAKSGSSLNYWRNYFRTANSDIFGIIDHAIMVAAVDCPKEFRLRRDRVAELLFSCRMSRCSGCEKVELVVPGGHGHGHDDHYEVEHDDDDDDDDRGGDRDFEAGASKESKVNSSRDDQIGEMSMKNDQDSNYSYGLAEALTDEIEQESQVFGEVLRIKGIFQNSEHESDAVLFESLRKLELMALSVETLKATEIGKAVNRLRKHGSMKIRNLVRTLIDGWKVMVDEWVNATTAIASGGTEVISDSVDPSIDDDFEEGLPTPPLDEGAFFATQTTSMELSEFFDGMEDYGNPRNSGQYTRNRENGRKPSLEKQNVVKQEQQYVSDQGNVLPKKIKSEPVMVKQEVDVKPNRPSNTNSGPRRPPKVSMERKGVSSVTNIEQRTDKVSIQKRQLTGQQQDKYKCSDEVAVQVKLEATKRKLQESYQQAENAKKQRTVQVMELHDLPKQGLGHRNPHLKPGNHNRHRAHGRRL</sequence>
<dbReference type="Gene3D" id="1.20.930.10">
    <property type="entry name" value="Conserved domain common to transcription factors TFIIS, elongin A, CRSP70"/>
    <property type="match status" value="1"/>
</dbReference>
<keyword evidence="4" id="KW-0175">Coiled coil</keyword>
<name>A0A2P6RZY0_ROSCH</name>
<dbReference type="InterPro" id="IPR035441">
    <property type="entry name" value="TFIIS/LEDGF_dom_sf"/>
</dbReference>
<dbReference type="OMA" id="HERRPQN"/>
<gene>
    <name evidence="7" type="ORF">RchiOBHm_Chr2g0150411</name>
</gene>
<organism evidence="7 8">
    <name type="scientific">Rosa chinensis</name>
    <name type="common">China rose</name>
    <dbReference type="NCBI Taxonomy" id="74649"/>
    <lineage>
        <taxon>Eukaryota</taxon>
        <taxon>Viridiplantae</taxon>
        <taxon>Streptophyta</taxon>
        <taxon>Embryophyta</taxon>
        <taxon>Tracheophyta</taxon>
        <taxon>Spermatophyta</taxon>
        <taxon>Magnoliopsida</taxon>
        <taxon>eudicotyledons</taxon>
        <taxon>Gunneridae</taxon>
        <taxon>Pentapetalae</taxon>
        <taxon>rosids</taxon>
        <taxon>fabids</taxon>
        <taxon>Rosales</taxon>
        <taxon>Rosaceae</taxon>
        <taxon>Rosoideae</taxon>
        <taxon>Rosoideae incertae sedis</taxon>
        <taxon>Rosa</taxon>
    </lineage>
</organism>
<feature type="coiled-coil region" evidence="4">
    <location>
        <begin position="411"/>
        <end position="438"/>
    </location>
</feature>
<proteinExistence type="predicted"/>
<dbReference type="GO" id="GO:0005634">
    <property type="term" value="C:nucleus"/>
    <property type="evidence" value="ECO:0007669"/>
    <property type="project" value="UniProtKB-SubCell"/>
</dbReference>
<dbReference type="EMBL" id="PDCK01000040">
    <property type="protein sequence ID" value="PRQ51975.1"/>
    <property type="molecule type" value="Genomic_DNA"/>
</dbReference>
<dbReference type="PANTHER" id="PTHR46554:SF2">
    <property type="entry name" value="TFIIS N-TERMINAL DOMAIN-CONTAINING PROTEIN"/>
    <property type="match status" value="1"/>
</dbReference>
<feature type="compositionally biased region" description="Basic and acidic residues" evidence="5">
    <location>
        <begin position="99"/>
        <end position="131"/>
    </location>
</feature>
<keyword evidence="8" id="KW-1185">Reference proteome</keyword>
<feature type="compositionally biased region" description="Basic residues" evidence="5">
    <location>
        <begin position="453"/>
        <end position="472"/>
    </location>
</feature>
<evidence type="ECO:0000259" key="6">
    <source>
        <dbReference type="PROSITE" id="PS51319"/>
    </source>
</evidence>
<feature type="domain" description="TFIIS N-terminal" evidence="6">
    <location>
        <begin position="155"/>
        <end position="230"/>
    </location>
</feature>
<dbReference type="PROSITE" id="PS51319">
    <property type="entry name" value="TFIIS_N"/>
    <property type="match status" value="1"/>
</dbReference>
<dbReference type="CDD" id="cd00183">
    <property type="entry name" value="TFIIS_I"/>
    <property type="match status" value="1"/>
</dbReference>
<evidence type="ECO:0000256" key="2">
    <source>
        <dbReference type="ARBA" id="ARBA00023242"/>
    </source>
</evidence>
<evidence type="ECO:0000256" key="5">
    <source>
        <dbReference type="SAM" id="MobiDB-lite"/>
    </source>
</evidence>
<evidence type="ECO:0000256" key="1">
    <source>
        <dbReference type="ARBA" id="ARBA00004123"/>
    </source>
</evidence>
<feature type="region of interest" description="Disordered" evidence="5">
    <location>
        <begin position="337"/>
        <end position="378"/>
    </location>
</feature>
<reference evidence="7 8" key="1">
    <citation type="journal article" date="2018" name="Nat. Genet.">
        <title>The Rosa genome provides new insights in the design of modern roses.</title>
        <authorList>
            <person name="Bendahmane M."/>
        </authorList>
    </citation>
    <scope>NUCLEOTIDE SEQUENCE [LARGE SCALE GENOMIC DNA]</scope>
    <source>
        <strain evidence="8">cv. Old Blush</strain>
    </source>
</reference>
<feature type="compositionally biased region" description="Acidic residues" evidence="5">
    <location>
        <begin position="88"/>
        <end position="98"/>
    </location>
</feature>
<feature type="region of interest" description="Disordered" evidence="5">
    <location>
        <begin position="77"/>
        <end position="131"/>
    </location>
</feature>
<dbReference type="AlphaFoldDB" id="A0A2P6RZY0"/>
<comment type="caution">
    <text evidence="7">The sequence shown here is derived from an EMBL/GenBank/DDBJ whole genome shotgun (WGS) entry which is preliminary data.</text>
</comment>
<feature type="region of interest" description="Disordered" evidence="5">
    <location>
        <begin position="286"/>
        <end position="313"/>
    </location>
</feature>
<dbReference type="Proteomes" id="UP000238479">
    <property type="component" value="Chromosome 2"/>
</dbReference>
<dbReference type="OrthoDB" id="44867at2759"/>
<evidence type="ECO:0000313" key="7">
    <source>
        <dbReference type="EMBL" id="PRQ51975.1"/>
    </source>
</evidence>
<evidence type="ECO:0000256" key="4">
    <source>
        <dbReference type="SAM" id="Coils"/>
    </source>
</evidence>